<evidence type="ECO:0000313" key="2">
    <source>
        <dbReference type="EMBL" id="EDL88811.1"/>
    </source>
</evidence>
<dbReference type="AlphaFoldDB" id="A6KMA3"/>
<feature type="region of interest" description="Disordered" evidence="1">
    <location>
        <begin position="1"/>
        <end position="59"/>
    </location>
</feature>
<dbReference type="EMBL" id="CH474066">
    <property type="protein sequence ID" value="EDL88811.1"/>
    <property type="molecule type" value="Genomic_DNA"/>
</dbReference>
<organism evidence="2 3">
    <name type="scientific">Rattus norvegicus</name>
    <name type="common">Rat</name>
    <dbReference type="NCBI Taxonomy" id="10116"/>
    <lineage>
        <taxon>Eukaryota</taxon>
        <taxon>Metazoa</taxon>
        <taxon>Chordata</taxon>
        <taxon>Craniata</taxon>
        <taxon>Vertebrata</taxon>
        <taxon>Euteleostomi</taxon>
        <taxon>Mammalia</taxon>
        <taxon>Eutheria</taxon>
        <taxon>Euarchontoglires</taxon>
        <taxon>Glires</taxon>
        <taxon>Rodentia</taxon>
        <taxon>Myomorpha</taxon>
        <taxon>Muroidea</taxon>
        <taxon>Muridae</taxon>
        <taxon>Murinae</taxon>
        <taxon>Rattus</taxon>
    </lineage>
</organism>
<evidence type="ECO:0000256" key="1">
    <source>
        <dbReference type="SAM" id="MobiDB-lite"/>
    </source>
</evidence>
<proteinExistence type="predicted"/>
<dbReference type="Proteomes" id="UP000234681">
    <property type="component" value="Chromosome 3"/>
</dbReference>
<feature type="compositionally biased region" description="Basic residues" evidence="1">
    <location>
        <begin position="19"/>
        <end position="32"/>
    </location>
</feature>
<sequence>MLGGNRLRPARVRGERGRLRARLTRRQVRQHGGHASGCHEHRGTGSRRMQKGSRIGFYL</sequence>
<gene>
    <name evidence="2" type="ORF">rCG_38453</name>
</gene>
<accession>A6KMA3</accession>
<name>A6KMA3_RAT</name>
<evidence type="ECO:0000313" key="3">
    <source>
        <dbReference type="Proteomes" id="UP000234681"/>
    </source>
</evidence>
<reference evidence="3" key="1">
    <citation type="submission" date="2005-09" db="EMBL/GenBank/DDBJ databases">
        <authorList>
            <person name="Mural R.J."/>
            <person name="Li P.W."/>
            <person name="Adams M.D."/>
            <person name="Amanatides P.G."/>
            <person name="Baden-Tillson H."/>
            <person name="Barnstead M."/>
            <person name="Chin S.H."/>
            <person name="Dew I."/>
            <person name="Evans C.A."/>
            <person name="Ferriera S."/>
            <person name="Flanigan M."/>
            <person name="Fosler C."/>
            <person name="Glodek A."/>
            <person name="Gu Z."/>
            <person name="Holt R.A."/>
            <person name="Jennings D."/>
            <person name="Kraft C.L."/>
            <person name="Lu F."/>
            <person name="Nguyen T."/>
            <person name="Nusskern D.R."/>
            <person name="Pfannkoch C.M."/>
            <person name="Sitter C."/>
            <person name="Sutton G.G."/>
            <person name="Venter J.C."/>
            <person name="Wang Z."/>
            <person name="Woodage T."/>
            <person name="Zheng X.H."/>
            <person name="Zhong F."/>
        </authorList>
    </citation>
    <scope>NUCLEOTIDE SEQUENCE [LARGE SCALE GENOMIC DNA]</scope>
    <source>
        <strain>BN</strain>
        <strain evidence="3">Sprague-Dawley</strain>
    </source>
</reference>
<protein>
    <submittedName>
        <fullName evidence="2">RCG38453</fullName>
    </submittedName>
</protein>